<keyword evidence="9" id="KW-0406">Ion transport</keyword>
<keyword evidence="5" id="KW-0631">Potassium channel</keyword>
<dbReference type="SUPFAM" id="SSF54695">
    <property type="entry name" value="POZ domain"/>
    <property type="match status" value="1"/>
</dbReference>
<protein>
    <submittedName>
        <fullName evidence="15">Potassium voltage-gated channel sub A member 2</fullName>
    </submittedName>
</protein>
<dbReference type="Pfam" id="PF00520">
    <property type="entry name" value="Ion_trans"/>
    <property type="match status" value="1"/>
</dbReference>
<keyword evidence="2" id="KW-0813">Transport</keyword>
<keyword evidence="11" id="KW-0407">Ion channel</keyword>
<evidence type="ECO:0000256" key="7">
    <source>
        <dbReference type="ARBA" id="ARBA00022958"/>
    </source>
</evidence>
<evidence type="ECO:0000256" key="3">
    <source>
        <dbReference type="ARBA" id="ARBA00022538"/>
    </source>
</evidence>
<comment type="caution">
    <text evidence="15">The sequence shown here is derived from an EMBL/GenBank/DDBJ whole genome shotgun (WGS) entry which is preliminary data.</text>
</comment>
<keyword evidence="16" id="KW-1185">Reference proteome</keyword>
<evidence type="ECO:0000256" key="2">
    <source>
        <dbReference type="ARBA" id="ARBA00022448"/>
    </source>
</evidence>
<dbReference type="GO" id="GO:0005251">
    <property type="term" value="F:delayed rectifier potassium channel activity"/>
    <property type="evidence" value="ECO:0007669"/>
    <property type="project" value="TreeGrafter"/>
</dbReference>
<keyword evidence="4 12" id="KW-0812">Transmembrane</keyword>
<name>A0A9X0DAR1_9CNID</name>
<sequence length="414" mass="47190">MIMEGANNEAKDGGDRLVINVSGAIFEISESKLVHFPQTLLGCPQKRRKYFDSQRKEYFFDRHRQAFEGILFYYQNEGRLIYPDNVPTEVFDEEVKFFMLPVELGSCEKLESILLGDHNRSRPLNVWQRTLWELFEFPNSSLAAKMLAVLSQVFIIVSLAGSCLKTVESLHPARVREAKNFQKHNTSVYPEIKTTGSKLQEDEWFSFDLVCYSWFTLECAVRLLASPNKGEYFKLLPNCADFATILIFYLELIVKMTWPSAKTLVRLLETFAVIRILKLLRYSEGMKILVLTVVSGLRDLGLLITFATTIVILGSSAVFFVELNENEDSDFESIPDTFWWAIITICTVGYGDKVPSTSMGKLMGAICAVLGTVTIALPLFRFAANFRSKIENSTYIQSHRDRNHANAARRKSQQ</sequence>
<dbReference type="InterPro" id="IPR003968">
    <property type="entry name" value="K_chnl_volt-dep_Kv"/>
</dbReference>
<dbReference type="InterPro" id="IPR003972">
    <property type="entry name" value="K_chnl_volt-dep_Kv1"/>
</dbReference>
<dbReference type="PRINTS" id="PR01496">
    <property type="entry name" value="SHAKERCHANEL"/>
</dbReference>
<dbReference type="InterPro" id="IPR028325">
    <property type="entry name" value="VG_K_chnl"/>
</dbReference>
<dbReference type="InterPro" id="IPR003131">
    <property type="entry name" value="T1-type_BTB"/>
</dbReference>
<proteinExistence type="predicted"/>
<dbReference type="PRINTS" id="PR00169">
    <property type="entry name" value="KCHANNEL"/>
</dbReference>
<evidence type="ECO:0000256" key="12">
    <source>
        <dbReference type="SAM" id="Phobius"/>
    </source>
</evidence>
<evidence type="ECO:0000256" key="5">
    <source>
        <dbReference type="ARBA" id="ARBA00022826"/>
    </source>
</evidence>
<dbReference type="Proteomes" id="UP001163046">
    <property type="component" value="Unassembled WGS sequence"/>
</dbReference>
<evidence type="ECO:0000313" key="16">
    <source>
        <dbReference type="Proteomes" id="UP001163046"/>
    </source>
</evidence>
<feature type="transmembrane region" description="Helical" evidence="12">
    <location>
        <begin position="300"/>
        <end position="321"/>
    </location>
</feature>
<dbReference type="Gene3D" id="1.10.287.70">
    <property type="match status" value="1"/>
</dbReference>
<evidence type="ECO:0000256" key="1">
    <source>
        <dbReference type="ARBA" id="ARBA00004141"/>
    </source>
</evidence>
<dbReference type="Gene3D" id="1.20.120.350">
    <property type="entry name" value="Voltage-gated potassium channels. Chain C"/>
    <property type="match status" value="1"/>
</dbReference>
<evidence type="ECO:0000256" key="9">
    <source>
        <dbReference type="ARBA" id="ARBA00023065"/>
    </source>
</evidence>
<evidence type="ECO:0000256" key="11">
    <source>
        <dbReference type="ARBA" id="ARBA00023303"/>
    </source>
</evidence>
<dbReference type="OrthoDB" id="415460at2759"/>
<keyword evidence="6" id="KW-0851">Voltage-gated channel</keyword>
<evidence type="ECO:0000256" key="10">
    <source>
        <dbReference type="ARBA" id="ARBA00023136"/>
    </source>
</evidence>
<feature type="domain" description="Potassium channel tetramerisation-type BTB" evidence="14">
    <location>
        <begin position="18"/>
        <end position="106"/>
    </location>
</feature>
<dbReference type="InterPro" id="IPR005821">
    <property type="entry name" value="Ion_trans_dom"/>
</dbReference>
<reference evidence="15" key="1">
    <citation type="submission" date="2023-01" db="EMBL/GenBank/DDBJ databases">
        <title>Genome assembly of the deep-sea coral Lophelia pertusa.</title>
        <authorList>
            <person name="Herrera S."/>
            <person name="Cordes E."/>
        </authorList>
    </citation>
    <scope>NUCLEOTIDE SEQUENCE</scope>
    <source>
        <strain evidence="15">USNM1676648</strain>
        <tissue evidence="15">Polyp</tissue>
    </source>
</reference>
<dbReference type="PANTHER" id="PTHR11537">
    <property type="entry name" value="VOLTAGE-GATED POTASSIUM CHANNEL"/>
    <property type="match status" value="1"/>
</dbReference>
<dbReference type="GO" id="GO:0008076">
    <property type="term" value="C:voltage-gated potassium channel complex"/>
    <property type="evidence" value="ECO:0007669"/>
    <property type="project" value="InterPro"/>
</dbReference>
<dbReference type="GO" id="GO:0001508">
    <property type="term" value="P:action potential"/>
    <property type="evidence" value="ECO:0007669"/>
    <property type="project" value="TreeGrafter"/>
</dbReference>
<comment type="subcellular location">
    <subcellularLocation>
        <location evidence="1">Membrane</location>
        <topology evidence="1">Multi-pass membrane protein</topology>
    </subcellularLocation>
</comment>
<dbReference type="GO" id="GO:0051260">
    <property type="term" value="P:protein homooligomerization"/>
    <property type="evidence" value="ECO:0007669"/>
    <property type="project" value="InterPro"/>
</dbReference>
<dbReference type="Gene3D" id="3.30.710.10">
    <property type="entry name" value="Potassium Channel Kv1.1, Chain A"/>
    <property type="match status" value="1"/>
</dbReference>
<dbReference type="EMBL" id="MU825400">
    <property type="protein sequence ID" value="KAJ7392816.1"/>
    <property type="molecule type" value="Genomic_DNA"/>
</dbReference>
<feature type="transmembrane region" description="Helical" evidence="12">
    <location>
        <begin position="362"/>
        <end position="380"/>
    </location>
</feature>
<dbReference type="AlphaFoldDB" id="A0A9X0DAR1"/>
<accession>A0A9X0DAR1</accession>
<keyword evidence="7" id="KW-0630">Potassium</keyword>
<evidence type="ECO:0000256" key="4">
    <source>
        <dbReference type="ARBA" id="ARBA00022692"/>
    </source>
</evidence>
<dbReference type="InterPro" id="IPR027359">
    <property type="entry name" value="Volt_channel_dom_sf"/>
</dbReference>
<keyword evidence="10 12" id="KW-0472">Membrane</keyword>
<keyword evidence="8 12" id="KW-1133">Transmembrane helix</keyword>
<organism evidence="15 16">
    <name type="scientific">Desmophyllum pertusum</name>
    <dbReference type="NCBI Taxonomy" id="174260"/>
    <lineage>
        <taxon>Eukaryota</taxon>
        <taxon>Metazoa</taxon>
        <taxon>Cnidaria</taxon>
        <taxon>Anthozoa</taxon>
        <taxon>Hexacorallia</taxon>
        <taxon>Scleractinia</taxon>
        <taxon>Caryophylliina</taxon>
        <taxon>Caryophylliidae</taxon>
        <taxon>Desmophyllum</taxon>
    </lineage>
</organism>
<dbReference type="FunFam" id="1.10.287.70:FF:000028">
    <property type="entry name" value="potassium voltage-gated channel subfamily D member 3"/>
    <property type="match status" value="1"/>
</dbReference>
<dbReference type="Pfam" id="PF02214">
    <property type="entry name" value="BTB_2"/>
    <property type="match status" value="1"/>
</dbReference>
<dbReference type="SUPFAM" id="SSF81324">
    <property type="entry name" value="Voltage-gated potassium channels"/>
    <property type="match status" value="1"/>
</dbReference>
<keyword evidence="3" id="KW-0633">Potassium transport</keyword>
<feature type="domain" description="Ion transport" evidence="13">
    <location>
        <begin position="199"/>
        <end position="379"/>
    </location>
</feature>
<gene>
    <name evidence="15" type="primary">KCNA2_6</name>
    <name evidence="15" type="ORF">OS493_010476</name>
</gene>
<evidence type="ECO:0000259" key="13">
    <source>
        <dbReference type="Pfam" id="PF00520"/>
    </source>
</evidence>
<evidence type="ECO:0000256" key="6">
    <source>
        <dbReference type="ARBA" id="ARBA00022882"/>
    </source>
</evidence>
<evidence type="ECO:0000259" key="14">
    <source>
        <dbReference type="Pfam" id="PF02214"/>
    </source>
</evidence>
<evidence type="ECO:0000313" key="15">
    <source>
        <dbReference type="EMBL" id="KAJ7392816.1"/>
    </source>
</evidence>
<dbReference type="PRINTS" id="PR01491">
    <property type="entry name" value="KVCHANNEL"/>
</dbReference>
<dbReference type="PANTHER" id="PTHR11537:SF113">
    <property type="entry name" value="POTASSIUM VOLTAGE-GATED CHANNEL PROTEIN SHAKER"/>
    <property type="match status" value="1"/>
</dbReference>
<dbReference type="InterPro" id="IPR011333">
    <property type="entry name" value="SKP1/BTB/POZ_sf"/>
</dbReference>
<evidence type="ECO:0000256" key="8">
    <source>
        <dbReference type="ARBA" id="ARBA00022989"/>
    </source>
</evidence>